<reference evidence="4 5" key="1">
    <citation type="submission" date="2019-08" db="EMBL/GenBank/DDBJ databases">
        <title>Draft genome sequences of two oriental melons (Cucumis melo L. var makuwa).</title>
        <authorList>
            <person name="Kwon S.-Y."/>
        </authorList>
    </citation>
    <scope>NUCLEOTIDE SEQUENCE [LARGE SCALE GENOMIC DNA]</scope>
    <source>
        <strain evidence="5">cv. Chang Bougi</strain>
        <strain evidence="4">cv. SW 3</strain>
        <tissue evidence="2">Leaf</tissue>
    </source>
</reference>
<keyword evidence="1" id="KW-0812">Transmembrane</keyword>
<evidence type="ECO:0000313" key="2">
    <source>
        <dbReference type="EMBL" id="KAA0048238.1"/>
    </source>
</evidence>
<organism evidence="2 4">
    <name type="scientific">Cucumis melo var. makuwa</name>
    <name type="common">Oriental melon</name>
    <dbReference type="NCBI Taxonomy" id="1194695"/>
    <lineage>
        <taxon>Eukaryota</taxon>
        <taxon>Viridiplantae</taxon>
        <taxon>Streptophyta</taxon>
        <taxon>Embryophyta</taxon>
        <taxon>Tracheophyta</taxon>
        <taxon>Spermatophyta</taxon>
        <taxon>Magnoliopsida</taxon>
        <taxon>eudicotyledons</taxon>
        <taxon>Gunneridae</taxon>
        <taxon>Pentapetalae</taxon>
        <taxon>rosids</taxon>
        <taxon>fabids</taxon>
        <taxon>Cucurbitales</taxon>
        <taxon>Cucurbitaceae</taxon>
        <taxon>Benincaseae</taxon>
        <taxon>Cucumis</taxon>
    </lineage>
</organism>
<dbReference type="Proteomes" id="UP000321947">
    <property type="component" value="Unassembled WGS sequence"/>
</dbReference>
<dbReference type="EMBL" id="SSTE01012982">
    <property type="protein sequence ID" value="KAA0048238.1"/>
    <property type="molecule type" value="Genomic_DNA"/>
</dbReference>
<protein>
    <submittedName>
        <fullName evidence="2">Importin-9 isoform X2</fullName>
    </submittedName>
</protein>
<comment type="caution">
    <text evidence="2">The sequence shown here is derived from an EMBL/GenBank/DDBJ whole genome shotgun (WGS) entry which is preliminary data.</text>
</comment>
<name>A0A5A7TZ36_CUCMM</name>
<dbReference type="Proteomes" id="UP000321393">
    <property type="component" value="Unassembled WGS sequence"/>
</dbReference>
<accession>A0A5A7TZ36</accession>
<dbReference type="EMBL" id="SSTD01012952">
    <property type="protein sequence ID" value="TYK08018.1"/>
    <property type="molecule type" value="Genomic_DNA"/>
</dbReference>
<keyword evidence="1" id="KW-0472">Membrane</keyword>
<evidence type="ECO:0000313" key="4">
    <source>
        <dbReference type="Proteomes" id="UP000321393"/>
    </source>
</evidence>
<keyword evidence="1" id="KW-1133">Transmembrane helix</keyword>
<dbReference type="OrthoDB" id="431626at2759"/>
<proteinExistence type="predicted"/>
<dbReference type="STRING" id="1194695.A0A5A7TZ36"/>
<sequence>MIRSDLINQFLQKQPPPVKAGACRALSELLPEANKEIIGSEMMFLFSSPGNLLNGSGILGLVMIRMVTVIYLLGLVFFFFLPPSYGSCGDGD</sequence>
<evidence type="ECO:0000256" key="1">
    <source>
        <dbReference type="SAM" id="Phobius"/>
    </source>
</evidence>
<evidence type="ECO:0000313" key="5">
    <source>
        <dbReference type="Proteomes" id="UP000321947"/>
    </source>
</evidence>
<gene>
    <name evidence="3" type="ORF">E5676_scaffold265G001630</name>
    <name evidence="2" type="ORF">E6C27_scaffold63G001540</name>
</gene>
<evidence type="ECO:0000313" key="3">
    <source>
        <dbReference type="EMBL" id="TYK08018.1"/>
    </source>
</evidence>
<dbReference type="AlphaFoldDB" id="A0A5A7TZ36"/>
<feature type="transmembrane region" description="Helical" evidence="1">
    <location>
        <begin position="58"/>
        <end position="81"/>
    </location>
</feature>